<feature type="transmembrane region" description="Helical" evidence="6">
    <location>
        <begin position="210"/>
        <end position="227"/>
    </location>
</feature>
<evidence type="ECO:0000256" key="2">
    <source>
        <dbReference type="ARBA" id="ARBA00022679"/>
    </source>
</evidence>
<reference evidence="7" key="1">
    <citation type="submission" date="2018-05" db="EMBL/GenBank/DDBJ databases">
        <authorList>
            <person name="Lanie J.A."/>
            <person name="Ng W.-L."/>
            <person name="Kazmierczak K.M."/>
            <person name="Andrzejewski T.M."/>
            <person name="Davidsen T.M."/>
            <person name="Wayne K.J."/>
            <person name="Tettelin H."/>
            <person name="Glass J.I."/>
            <person name="Rusch D."/>
            <person name="Podicherti R."/>
            <person name="Tsui H.-C.T."/>
            <person name="Winkler M.E."/>
        </authorList>
    </citation>
    <scope>NUCLEOTIDE SEQUENCE</scope>
</reference>
<evidence type="ECO:0000313" key="7">
    <source>
        <dbReference type="EMBL" id="SVA42531.1"/>
    </source>
</evidence>
<keyword evidence="4 6" id="KW-1133">Transmembrane helix</keyword>
<proteinExistence type="inferred from homology"/>
<evidence type="ECO:0000256" key="5">
    <source>
        <dbReference type="ARBA" id="ARBA00023136"/>
    </source>
</evidence>
<dbReference type="PANTHER" id="PTHR30589">
    <property type="entry name" value="PROLIPOPROTEIN DIACYLGLYCERYL TRANSFERASE"/>
    <property type="match status" value="1"/>
</dbReference>
<dbReference type="GO" id="GO:0005886">
    <property type="term" value="C:plasma membrane"/>
    <property type="evidence" value="ECO:0007669"/>
    <property type="project" value="InterPro"/>
</dbReference>
<dbReference type="HAMAP" id="MF_01147">
    <property type="entry name" value="Lgt"/>
    <property type="match status" value="1"/>
</dbReference>
<keyword evidence="2" id="KW-0808">Transferase</keyword>
<feature type="transmembrane region" description="Helical" evidence="6">
    <location>
        <begin position="186"/>
        <end position="203"/>
    </location>
</feature>
<feature type="transmembrane region" description="Helical" evidence="6">
    <location>
        <begin position="89"/>
        <end position="109"/>
    </location>
</feature>
<feature type="transmembrane region" description="Helical" evidence="6">
    <location>
        <begin position="44"/>
        <end position="69"/>
    </location>
</feature>
<feature type="transmembrane region" description="Helical" evidence="6">
    <location>
        <begin position="130"/>
        <end position="153"/>
    </location>
</feature>
<evidence type="ECO:0008006" key="8">
    <source>
        <dbReference type="Google" id="ProtNLM"/>
    </source>
</evidence>
<keyword evidence="5 6" id="KW-0472">Membrane</keyword>
<dbReference type="GO" id="GO:0008961">
    <property type="term" value="F:phosphatidylglycerol-prolipoprotein diacylglyceryl transferase activity"/>
    <property type="evidence" value="ECO:0007669"/>
    <property type="project" value="InterPro"/>
</dbReference>
<dbReference type="AlphaFoldDB" id="A0A381VR63"/>
<dbReference type="InterPro" id="IPR001640">
    <property type="entry name" value="Lgt"/>
</dbReference>
<feature type="transmembrane region" description="Helical" evidence="6">
    <location>
        <begin position="12"/>
        <end position="32"/>
    </location>
</feature>
<feature type="transmembrane region" description="Helical" evidence="6">
    <location>
        <begin position="247"/>
        <end position="265"/>
    </location>
</feature>
<evidence type="ECO:0000256" key="4">
    <source>
        <dbReference type="ARBA" id="ARBA00022989"/>
    </source>
</evidence>
<dbReference type="GO" id="GO:0042158">
    <property type="term" value="P:lipoprotein biosynthetic process"/>
    <property type="evidence" value="ECO:0007669"/>
    <property type="project" value="InterPro"/>
</dbReference>
<sequence length="275" mass="30565">MDPIAFKIGGFAIYWYGILVAGGFMAGLWTASRRCVLDKLDGKVISDLGVWIIIAGMLGARAMYVLTYWDDQYAGEPLWQVLDFRRGGLVFYGGFIGAVLAVILYTRFHGKQPLWKIADAFAPSIPLGHALGRLGCLMFGCCFGIECDLPWAVQFPAHSPAFGVHAALGQVSGDAAHSLYVHPTQIYSALLNVALYGGLAWLYRRKRFDGQVFAVYLVGYSVNRFVVEFFRGDYSVEGMWFGWMKPGQQLSLFLLPIGIALIVTLRRRATVKRQD</sequence>
<accession>A0A381VR63</accession>
<dbReference type="Pfam" id="PF01790">
    <property type="entry name" value="LGT"/>
    <property type="match status" value="1"/>
</dbReference>
<dbReference type="PANTHER" id="PTHR30589:SF0">
    <property type="entry name" value="PHOSPHATIDYLGLYCEROL--PROLIPOPROTEIN DIACYLGLYCERYL TRANSFERASE"/>
    <property type="match status" value="1"/>
</dbReference>
<dbReference type="EMBL" id="UINC01009485">
    <property type="protein sequence ID" value="SVA42531.1"/>
    <property type="molecule type" value="Genomic_DNA"/>
</dbReference>
<organism evidence="7">
    <name type="scientific">marine metagenome</name>
    <dbReference type="NCBI Taxonomy" id="408172"/>
    <lineage>
        <taxon>unclassified sequences</taxon>
        <taxon>metagenomes</taxon>
        <taxon>ecological metagenomes</taxon>
    </lineage>
</organism>
<keyword evidence="3 6" id="KW-0812">Transmembrane</keyword>
<name>A0A381VR63_9ZZZZ</name>
<dbReference type="NCBIfam" id="TIGR00544">
    <property type="entry name" value="lgt"/>
    <property type="match status" value="1"/>
</dbReference>
<protein>
    <recommendedName>
        <fullName evidence="8">Prolipoprotein diacylglyceryl transferase</fullName>
    </recommendedName>
</protein>
<evidence type="ECO:0000256" key="6">
    <source>
        <dbReference type="SAM" id="Phobius"/>
    </source>
</evidence>
<keyword evidence="1" id="KW-1003">Cell membrane</keyword>
<evidence type="ECO:0000256" key="1">
    <source>
        <dbReference type="ARBA" id="ARBA00022475"/>
    </source>
</evidence>
<gene>
    <name evidence="7" type="ORF">METZ01_LOCUS95385</name>
</gene>
<evidence type="ECO:0000256" key="3">
    <source>
        <dbReference type="ARBA" id="ARBA00022692"/>
    </source>
</evidence>